<evidence type="ECO:0000313" key="4">
    <source>
        <dbReference type="Proteomes" id="UP001530400"/>
    </source>
</evidence>
<evidence type="ECO:0000313" key="3">
    <source>
        <dbReference type="EMBL" id="KAL3774067.1"/>
    </source>
</evidence>
<protein>
    <recommendedName>
        <fullName evidence="2">DUF6604 domain-containing protein</fullName>
    </recommendedName>
</protein>
<sequence length="917" mass="104783">MAKGKGKSRNSNKKKGGGGGGGNRAGNISSSTYLKGEIPDFGSRSQANRDNYLTAYSRYKRATNRFMDYMRKNVPRAVIEGEEKNVIFLLYAADWMMSSSHTLDPKVLKDLRVSIRMRKRVAKSYFGGGDATHKYFIDILVYCWTVLRLLPTETDERTALEQEDEETDDHRNLYAALGVEIDDEEEDDEETFPTEVPRPVPDKIRVTIDELMKADDRTDAIIFLSTMDDLMAMVANQYQVIYKNIKNYRQRGYPESSIVEHLLEAAITVSFAIQQVQQLEMELQAQHEHLTTPCRLLATLVLPEITSEANDTLRKHAKGTKQWGSRDIVSFLGDCMQCFFLNASDDWNRSDTIVREFCHEYEVDEQGRTRLDQLFIGLQQIVIREVPTKMEENDGAMQKVNAILERFGKSTSSHTWLPNSDFIGGDRCIIHTVRMLQLFAGVVATTKGNNHRHLDPKLAGMFGSPNWLLGRSRKIRDLDELLMATILPEWMKMARYGIVGQMRFPRENEICPLFMQFKYYVENPRTPVSWSLAFGVHSMLTSILELDNENQRLMKVSKICFDQFFATTTNAAKLSMNDKTSAMSNSHAWKNNICMVSVLESFGMDGFKEDAIWNPLCASTNLSIISLFGNLEIGSASIDCQGQLRIVMYLYHGLLINGIIRRGDIQMLDILYDAFKDCRAIWCGALPRKGELVQRFWICLGTGLKESKQMSEKAQFFARSGTTVVSHEKLAEEARLCRGRKMQSIEPRELSTCFRRVCERDFSGVVDKYHTPEQRKNSQGLEQYLFAVRTNDTLDHLEDETQLFSINFFSTAFYLEQFVCSIGRVLQWENFMKSFSRIGCTDMRQGFAILFAQHLLGALDFSRDPLNHDFLHVPLGLASSSFLKTFFAKIPPSNVLWFQAMQSDEGSVEIQTLPYAR</sequence>
<organism evidence="3 4">
    <name type="scientific">Cyclotella atomus</name>
    <dbReference type="NCBI Taxonomy" id="382360"/>
    <lineage>
        <taxon>Eukaryota</taxon>
        <taxon>Sar</taxon>
        <taxon>Stramenopiles</taxon>
        <taxon>Ochrophyta</taxon>
        <taxon>Bacillariophyta</taxon>
        <taxon>Coscinodiscophyceae</taxon>
        <taxon>Thalassiosirophycidae</taxon>
        <taxon>Stephanodiscales</taxon>
        <taxon>Stephanodiscaceae</taxon>
        <taxon>Cyclotella</taxon>
    </lineage>
</organism>
<dbReference type="Proteomes" id="UP001530400">
    <property type="component" value="Unassembled WGS sequence"/>
</dbReference>
<feature type="domain" description="DUF6604" evidence="2">
    <location>
        <begin position="99"/>
        <end position="284"/>
    </location>
</feature>
<evidence type="ECO:0000259" key="2">
    <source>
        <dbReference type="Pfam" id="PF20253"/>
    </source>
</evidence>
<feature type="region of interest" description="Disordered" evidence="1">
    <location>
        <begin position="1"/>
        <end position="29"/>
    </location>
</feature>
<feature type="compositionally biased region" description="Basic residues" evidence="1">
    <location>
        <begin position="1"/>
        <end position="16"/>
    </location>
</feature>
<dbReference type="AlphaFoldDB" id="A0ABD3NGK3"/>
<evidence type="ECO:0000256" key="1">
    <source>
        <dbReference type="SAM" id="MobiDB-lite"/>
    </source>
</evidence>
<dbReference type="InterPro" id="IPR046539">
    <property type="entry name" value="DUF6604"/>
</dbReference>
<name>A0ABD3NGK3_9STRA</name>
<dbReference type="EMBL" id="JALLPJ020001211">
    <property type="protein sequence ID" value="KAL3774067.1"/>
    <property type="molecule type" value="Genomic_DNA"/>
</dbReference>
<gene>
    <name evidence="3" type="ORF">ACHAWO_005274</name>
</gene>
<proteinExistence type="predicted"/>
<dbReference type="Pfam" id="PF20253">
    <property type="entry name" value="DUF6604"/>
    <property type="match status" value="1"/>
</dbReference>
<comment type="caution">
    <text evidence="3">The sequence shown here is derived from an EMBL/GenBank/DDBJ whole genome shotgun (WGS) entry which is preliminary data.</text>
</comment>
<keyword evidence="4" id="KW-1185">Reference proteome</keyword>
<accession>A0ABD3NGK3</accession>
<reference evidence="3 4" key="1">
    <citation type="submission" date="2024-10" db="EMBL/GenBank/DDBJ databases">
        <title>Updated reference genomes for cyclostephanoid diatoms.</title>
        <authorList>
            <person name="Roberts W.R."/>
            <person name="Alverson A.J."/>
        </authorList>
    </citation>
    <scope>NUCLEOTIDE SEQUENCE [LARGE SCALE GENOMIC DNA]</scope>
    <source>
        <strain evidence="3 4">AJA010-31</strain>
    </source>
</reference>